<feature type="transmembrane region" description="Helical" evidence="6">
    <location>
        <begin position="20"/>
        <end position="39"/>
    </location>
</feature>
<name>A0A1G6BDM0_9BACT</name>
<dbReference type="InterPro" id="IPR011701">
    <property type="entry name" value="MFS"/>
</dbReference>
<dbReference type="InterPro" id="IPR036259">
    <property type="entry name" value="MFS_trans_sf"/>
</dbReference>
<evidence type="ECO:0000256" key="6">
    <source>
        <dbReference type="SAM" id="Phobius"/>
    </source>
</evidence>
<dbReference type="EMBL" id="FMXO01000004">
    <property type="protein sequence ID" value="SDB18715.1"/>
    <property type="molecule type" value="Genomic_DNA"/>
</dbReference>
<dbReference type="CDD" id="cd17324">
    <property type="entry name" value="MFS_NepI_like"/>
    <property type="match status" value="1"/>
</dbReference>
<sequence>MLIAPLLPRISIRLDVPEMHLGWLISGYGISMGVCTLLWGPISDRLGRRRLLTLAGMLMTLVLFAHWWATSFTSMLVMRVLSGAIAGALTTGTLAAVGDYIPPSHRGWATGWIISGFAAGQIVGIPAGVFLSGFMDDRLPFVLLGLVMVGATWLTWRLLPRLDPAPSIAWATMILDYRRYLSSPRLLAACGVGVCVFGGMGLFIPFFPLWMERSLMLSSQDVAWVFSAGGVAVVFSSVVLGRLSDRIGRQGLIVFGSLGVGVFMLASPLLAHWPVGAFPLFALIMGCAAARGSAFRALQTELVPPGDLGRYLSLSAAFENMGYAAGGAMSGWLFVAFGFSAVAASAAVTGLVILILVRIFLQPQ</sequence>
<feature type="transmembrane region" description="Helical" evidence="6">
    <location>
        <begin position="186"/>
        <end position="210"/>
    </location>
</feature>
<evidence type="ECO:0000256" key="1">
    <source>
        <dbReference type="ARBA" id="ARBA00004651"/>
    </source>
</evidence>
<evidence type="ECO:0000256" key="2">
    <source>
        <dbReference type="ARBA" id="ARBA00022475"/>
    </source>
</evidence>
<dbReference type="PROSITE" id="PS50850">
    <property type="entry name" value="MFS"/>
    <property type="match status" value="1"/>
</dbReference>
<dbReference type="GO" id="GO:0005886">
    <property type="term" value="C:plasma membrane"/>
    <property type="evidence" value="ECO:0007669"/>
    <property type="project" value="UniProtKB-SubCell"/>
</dbReference>
<evidence type="ECO:0000256" key="5">
    <source>
        <dbReference type="ARBA" id="ARBA00023136"/>
    </source>
</evidence>
<dbReference type="Gene3D" id="1.20.1250.20">
    <property type="entry name" value="MFS general substrate transporter like domains"/>
    <property type="match status" value="2"/>
</dbReference>
<feature type="transmembrane region" description="Helical" evidence="6">
    <location>
        <begin position="141"/>
        <end position="159"/>
    </location>
</feature>
<feature type="transmembrane region" description="Helical" evidence="6">
    <location>
        <begin position="222"/>
        <end position="240"/>
    </location>
</feature>
<dbReference type="InterPro" id="IPR050189">
    <property type="entry name" value="MFS_Efflux_Transporters"/>
</dbReference>
<keyword evidence="2" id="KW-1003">Cell membrane</keyword>
<accession>A0A1G6BDM0</accession>
<dbReference type="Proteomes" id="UP000198771">
    <property type="component" value="Unassembled WGS sequence"/>
</dbReference>
<comment type="subcellular location">
    <subcellularLocation>
        <location evidence="1">Cell membrane</location>
        <topology evidence="1">Multi-pass membrane protein</topology>
    </subcellularLocation>
</comment>
<reference evidence="8 9" key="1">
    <citation type="submission" date="2016-10" db="EMBL/GenBank/DDBJ databases">
        <authorList>
            <person name="de Groot N.N."/>
        </authorList>
    </citation>
    <scope>NUCLEOTIDE SEQUENCE [LARGE SCALE GENOMIC DNA]</scope>
    <source>
        <strain evidence="8 9">ASO4-2</strain>
    </source>
</reference>
<dbReference type="PANTHER" id="PTHR43124:SF3">
    <property type="entry name" value="CHLORAMPHENICOL EFFLUX PUMP RV0191"/>
    <property type="match status" value="1"/>
</dbReference>
<dbReference type="Pfam" id="PF07690">
    <property type="entry name" value="MFS_1"/>
    <property type="match status" value="1"/>
</dbReference>
<dbReference type="GO" id="GO:0022857">
    <property type="term" value="F:transmembrane transporter activity"/>
    <property type="evidence" value="ECO:0007669"/>
    <property type="project" value="InterPro"/>
</dbReference>
<keyword evidence="3 6" id="KW-0812">Transmembrane</keyword>
<dbReference type="PANTHER" id="PTHR43124">
    <property type="entry name" value="PURINE EFFLUX PUMP PBUE"/>
    <property type="match status" value="1"/>
</dbReference>
<dbReference type="STRING" id="617002.SAMN05660653_00929"/>
<feature type="transmembrane region" description="Helical" evidence="6">
    <location>
        <begin position="51"/>
        <end position="70"/>
    </location>
</feature>
<proteinExistence type="predicted"/>
<keyword evidence="5 6" id="KW-0472">Membrane</keyword>
<feature type="transmembrane region" description="Helical" evidence="6">
    <location>
        <begin position="76"/>
        <end position="97"/>
    </location>
</feature>
<keyword evidence="9" id="KW-1185">Reference proteome</keyword>
<keyword evidence="4 6" id="KW-1133">Transmembrane helix</keyword>
<dbReference type="InterPro" id="IPR020846">
    <property type="entry name" value="MFS_dom"/>
</dbReference>
<evidence type="ECO:0000256" key="3">
    <source>
        <dbReference type="ARBA" id="ARBA00022692"/>
    </source>
</evidence>
<dbReference type="AlphaFoldDB" id="A0A1G6BDM0"/>
<evidence type="ECO:0000313" key="8">
    <source>
        <dbReference type="EMBL" id="SDB18715.1"/>
    </source>
</evidence>
<feature type="transmembrane region" description="Helical" evidence="6">
    <location>
        <begin position="332"/>
        <end position="361"/>
    </location>
</feature>
<feature type="transmembrane region" description="Helical" evidence="6">
    <location>
        <begin position="252"/>
        <end position="271"/>
    </location>
</feature>
<gene>
    <name evidence="8" type="ORF">SAMN05660653_00929</name>
</gene>
<protein>
    <submittedName>
        <fullName evidence="8">Predicted arabinose efflux permease, MFS family</fullName>
    </submittedName>
</protein>
<feature type="domain" description="Major facilitator superfamily (MFS) profile" evidence="7">
    <location>
        <begin position="1"/>
        <end position="364"/>
    </location>
</feature>
<feature type="transmembrane region" description="Helical" evidence="6">
    <location>
        <begin position="109"/>
        <end position="135"/>
    </location>
</feature>
<dbReference type="SUPFAM" id="SSF103473">
    <property type="entry name" value="MFS general substrate transporter"/>
    <property type="match status" value="1"/>
</dbReference>
<evidence type="ECO:0000313" key="9">
    <source>
        <dbReference type="Proteomes" id="UP000198771"/>
    </source>
</evidence>
<organism evidence="8 9">
    <name type="scientific">Desulfonatronum thiosulfatophilum</name>
    <dbReference type="NCBI Taxonomy" id="617002"/>
    <lineage>
        <taxon>Bacteria</taxon>
        <taxon>Pseudomonadati</taxon>
        <taxon>Thermodesulfobacteriota</taxon>
        <taxon>Desulfovibrionia</taxon>
        <taxon>Desulfovibrionales</taxon>
        <taxon>Desulfonatronaceae</taxon>
        <taxon>Desulfonatronum</taxon>
    </lineage>
</organism>
<evidence type="ECO:0000256" key="4">
    <source>
        <dbReference type="ARBA" id="ARBA00022989"/>
    </source>
</evidence>
<evidence type="ECO:0000259" key="7">
    <source>
        <dbReference type="PROSITE" id="PS50850"/>
    </source>
</evidence>